<keyword evidence="1" id="KW-0175">Coiled coil</keyword>
<keyword evidence="5" id="KW-1185">Reference proteome</keyword>
<organism evidence="4 5">
    <name type="scientific">Frankliniella fusca</name>
    <dbReference type="NCBI Taxonomy" id="407009"/>
    <lineage>
        <taxon>Eukaryota</taxon>
        <taxon>Metazoa</taxon>
        <taxon>Ecdysozoa</taxon>
        <taxon>Arthropoda</taxon>
        <taxon>Hexapoda</taxon>
        <taxon>Insecta</taxon>
        <taxon>Pterygota</taxon>
        <taxon>Neoptera</taxon>
        <taxon>Paraneoptera</taxon>
        <taxon>Thysanoptera</taxon>
        <taxon>Terebrantia</taxon>
        <taxon>Thripoidea</taxon>
        <taxon>Thripidae</taxon>
        <taxon>Frankliniella</taxon>
    </lineage>
</organism>
<name>A0AAE1GV03_9NEOP</name>
<feature type="coiled-coil region" evidence="1">
    <location>
        <begin position="252"/>
        <end position="282"/>
    </location>
</feature>
<evidence type="ECO:0000256" key="1">
    <source>
        <dbReference type="SAM" id="Coils"/>
    </source>
</evidence>
<feature type="region of interest" description="Disordered" evidence="2">
    <location>
        <begin position="323"/>
        <end position="404"/>
    </location>
</feature>
<dbReference type="EMBL" id="JAHWGI010000101">
    <property type="protein sequence ID" value="KAK3909467.1"/>
    <property type="molecule type" value="Genomic_DNA"/>
</dbReference>
<protein>
    <submittedName>
        <fullName evidence="4">Thioredoxin domain-containing protein 6</fullName>
    </submittedName>
</protein>
<evidence type="ECO:0000313" key="4">
    <source>
        <dbReference type="EMBL" id="KAK3909467.1"/>
    </source>
</evidence>
<feature type="compositionally biased region" description="Basic and acidic residues" evidence="2">
    <location>
        <begin position="331"/>
        <end position="342"/>
    </location>
</feature>
<dbReference type="AlphaFoldDB" id="A0AAE1GV03"/>
<dbReference type="Pfam" id="PF15928">
    <property type="entry name" value="DUF4746"/>
    <property type="match status" value="1"/>
</dbReference>
<evidence type="ECO:0000313" key="5">
    <source>
        <dbReference type="Proteomes" id="UP001219518"/>
    </source>
</evidence>
<dbReference type="InterPro" id="IPR031827">
    <property type="entry name" value="DUF4746"/>
</dbReference>
<feature type="compositionally biased region" description="Low complexity" evidence="2">
    <location>
        <begin position="680"/>
        <end position="692"/>
    </location>
</feature>
<dbReference type="Proteomes" id="UP001219518">
    <property type="component" value="Unassembled WGS sequence"/>
</dbReference>
<proteinExistence type="predicted"/>
<feature type="compositionally biased region" description="Low complexity" evidence="2">
    <location>
        <begin position="651"/>
        <end position="666"/>
    </location>
</feature>
<feature type="region of interest" description="Disordered" evidence="2">
    <location>
        <begin position="629"/>
        <end position="732"/>
    </location>
</feature>
<reference evidence="4" key="1">
    <citation type="submission" date="2021-07" db="EMBL/GenBank/DDBJ databases">
        <authorList>
            <person name="Catto M.A."/>
            <person name="Jacobson A."/>
            <person name="Kennedy G."/>
            <person name="Labadie P."/>
            <person name="Hunt B.G."/>
            <person name="Srinivasan R."/>
        </authorList>
    </citation>
    <scope>NUCLEOTIDE SEQUENCE</scope>
    <source>
        <strain evidence="4">PL_HMW_Pooled</strain>
        <tissue evidence="4">Head</tissue>
    </source>
</reference>
<dbReference type="InterPro" id="IPR051766">
    <property type="entry name" value="TXND_domain-containing"/>
</dbReference>
<comment type="caution">
    <text evidence="4">The sequence shown here is derived from an EMBL/GenBank/DDBJ whole genome shotgun (WGS) entry which is preliminary data.</text>
</comment>
<feature type="compositionally biased region" description="Acidic residues" evidence="2">
    <location>
        <begin position="343"/>
        <end position="399"/>
    </location>
</feature>
<evidence type="ECO:0000256" key="2">
    <source>
        <dbReference type="SAM" id="MobiDB-lite"/>
    </source>
</evidence>
<dbReference type="PANTHER" id="PTHR46135">
    <property type="entry name" value="NME/NM23 FAMILY MEMBER 8"/>
    <property type="match status" value="1"/>
</dbReference>
<dbReference type="Gene3D" id="3.40.30.10">
    <property type="entry name" value="Glutaredoxin"/>
    <property type="match status" value="1"/>
</dbReference>
<accession>A0AAE1GV03</accession>
<gene>
    <name evidence="4" type="ORF">KUF71_003899</name>
</gene>
<feature type="domain" description="DUF4746" evidence="3">
    <location>
        <begin position="305"/>
        <end position="608"/>
    </location>
</feature>
<dbReference type="SUPFAM" id="SSF52833">
    <property type="entry name" value="Thioredoxin-like"/>
    <property type="match status" value="1"/>
</dbReference>
<sequence length="732" mass="79199">MASKRIQITFELTSEKEWRDFIKQPGLIVVDLYRDWAGPCVAMMTPLKQLKTSEMAYEWMHLASAPSSIVPDLQRLTGSKPTFVLLSGARLVNVIFGCNAPEVVRIITEEIEREKRAAEGLEKRKTVSLTKLSPAEVEYEERVMGSEGARLREERNRAQLEADRILRRILGEIAGNLPDTTVVVVFPYALQSDACEEILTSLRDTWAELGFTVAREEQMELTIEAANLMFWERRLPQHDVLLDTVTQGMSLVLMLERAAESLGEEEEEADDEEQLLDASSAADVQHVIARSIYGFLPGTGSSMELITPVDSETPAEETSLLEELVEDGGTEEERREEAGKAEEGEEDGEEHEGEDEGLGPEDEDGEEDGAEGQEEEQEDDFGEDEGIDKDGNEDEDGGEEGTGVDSAVQPLLEAQDEEDDEDGGLVVPQEPVRVWNPRELLPALDSAAARLLFRADEKGPVLPGVWTPLTALSKAAAVKALFEDVAEPLYHPPTPPPPPPPESTVICFAGDKCDEVLGLSENFPSEVTRFAFFTKSRKLLASSRADYEKLVRGGLQTAKTLVVLEVTRVRSAPLLELATAGPLYISATPAIAKADVDEFFGARVARAGQDDLRDIVKVQEGIEVEELVAPAKATPSTPPADADEAGEAGEAGEQVEGEAAVGEDGATLPEGQEQGLGDGEAVLLAEQEVEAATEGMGAEEQLLNEAGEGDAPEGTRRPSAGGEGDTVPAAEE</sequence>
<reference evidence="4" key="2">
    <citation type="journal article" date="2023" name="BMC Genomics">
        <title>Pest status, molecular evolution, and epigenetic factors derived from the genome assembly of Frankliniella fusca, a thysanopteran phytovirus vector.</title>
        <authorList>
            <person name="Catto M.A."/>
            <person name="Labadie P.E."/>
            <person name="Jacobson A.L."/>
            <person name="Kennedy G.G."/>
            <person name="Srinivasan R."/>
            <person name="Hunt B.G."/>
        </authorList>
    </citation>
    <scope>NUCLEOTIDE SEQUENCE</scope>
    <source>
        <strain evidence="4">PL_HMW_Pooled</strain>
    </source>
</reference>
<dbReference type="PANTHER" id="PTHR46135:SF3">
    <property type="entry name" value="NME_NM23 FAMILY MEMBER 8"/>
    <property type="match status" value="1"/>
</dbReference>
<dbReference type="InterPro" id="IPR036249">
    <property type="entry name" value="Thioredoxin-like_sf"/>
</dbReference>
<evidence type="ECO:0000259" key="3">
    <source>
        <dbReference type="Pfam" id="PF15928"/>
    </source>
</evidence>